<feature type="compositionally biased region" description="Basic and acidic residues" evidence="1">
    <location>
        <begin position="262"/>
        <end position="278"/>
    </location>
</feature>
<feature type="region of interest" description="Disordered" evidence="1">
    <location>
        <begin position="412"/>
        <end position="520"/>
    </location>
</feature>
<dbReference type="Proteomes" id="UP000077701">
    <property type="component" value="Unassembled WGS sequence"/>
</dbReference>
<dbReference type="AlphaFoldDB" id="A0A161LBF1"/>
<sequence>MGKFDGMDPALVRDLLAEVKRAAEQMRTVESRVTRLMSGAGLSSQSAHRPVQVADECDTMVRDVSARVALLEKKVGQDADPTPGPKAAGPESGTPEARTPAPQRPEQDEPRAGTPGSEEPKTGEPKTGGTPAPEAPGPKPEEPKAGTPAPEASKQDPPKAETPRTEAPRTEAPAPQTPRTEDLKPAVPESGGNPRWDGSQTGDQPREEAPRTEAPEAGTGPGTDSRGEGDSKGESGSRDDDRSIRIEDPPRDAPRTQPDSTPDLKPEADSKGDDRSPRGGDSAPGAPGADDVRDAKPDTGSKGDERSPRGDGGGPEIRVPDGGTDPGTGAGTDPGTGAGTDPGTQSGTGSGAGDVPDTRQKDHSDDIDQGGALKPQVVEVDGVKVLQIPLDPPSAEQVEALLEKIEDVAPMDMPSVEGVSQYADTRPGQVEPHGPLPSAKPDVPLLDTVGPAEDQTVQPPGTGGETGDRPPGTGGETGDRPTGTGGETGDRPTGTKEAPDGSGAPRWTTTGDVVSVRVDLPDLEAIRTLADNARAIEPLEMPGVQVPDGETWGEGAWAAMEVGPDGSPGEAGPQDPRRPVPPPGGGSSGGQSV</sequence>
<evidence type="ECO:0000313" key="3">
    <source>
        <dbReference type="Proteomes" id="UP000077701"/>
    </source>
</evidence>
<feature type="compositionally biased region" description="Basic and acidic residues" evidence="1">
    <location>
        <begin position="153"/>
        <end position="169"/>
    </location>
</feature>
<dbReference type="RefSeq" id="WP_068894826.1">
    <property type="nucleotide sequence ID" value="NZ_BDCX01000002.1"/>
</dbReference>
<feature type="compositionally biased region" description="Low complexity" evidence="1">
    <location>
        <begin position="279"/>
        <end position="289"/>
    </location>
</feature>
<reference evidence="2 3" key="1">
    <citation type="journal article" date="2016" name="Genome Announc.">
        <title>Draft Genome Sequence of Planomonospora sphaerica JCM9374, a Rare Actinomycete.</title>
        <authorList>
            <person name="Dohra H."/>
            <person name="Suzuki T."/>
            <person name="Inoue Y."/>
            <person name="Kodani S."/>
        </authorList>
    </citation>
    <scope>NUCLEOTIDE SEQUENCE [LARGE SCALE GENOMIC DNA]</scope>
    <source>
        <strain evidence="2 3">JCM 9374</strain>
    </source>
</reference>
<feature type="compositionally biased region" description="Basic and acidic residues" evidence="1">
    <location>
        <begin position="204"/>
        <end position="214"/>
    </location>
</feature>
<accession>A0A161LBF1</accession>
<gene>
    <name evidence="2" type="ORF">PS9374_01047</name>
</gene>
<name>A0A161LBF1_9ACTN</name>
<evidence type="ECO:0000313" key="2">
    <source>
        <dbReference type="EMBL" id="GAT65414.1"/>
    </source>
</evidence>
<comment type="caution">
    <text evidence="2">The sequence shown here is derived from an EMBL/GenBank/DDBJ whole genome shotgun (WGS) entry which is preliminary data.</text>
</comment>
<dbReference type="STRING" id="161355.PS9374_01047"/>
<feature type="region of interest" description="Disordered" evidence="1">
    <location>
        <begin position="558"/>
        <end position="593"/>
    </location>
</feature>
<reference evidence="3" key="2">
    <citation type="submission" date="2016-04" db="EMBL/GenBank/DDBJ databases">
        <title>Planomonospora sphaerica JCM9374 whole genome shotgun sequence.</title>
        <authorList>
            <person name="Suzuki T."/>
            <person name="Dohra H."/>
            <person name="Kodani S."/>
        </authorList>
    </citation>
    <scope>NUCLEOTIDE SEQUENCE [LARGE SCALE GENOMIC DNA]</scope>
    <source>
        <strain evidence="3">JCM 9374</strain>
    </source>
</reference>
<dbReference type="EMBL" id="BDCX01000002">
    <property type="protein sequence ID" value="GAT65414.1"/>
    <property type="molecule type" value="Genomic_DNA"/>
</dbReference>
<feature type="compositionally biased region" description="Basic and acidic residues" evidence="1">
    <location>
        <begin position="488"/>
        <end position="499"/>
    </location>
</feature>
<keyword evidence="3" id="KW-1185">Reference proteome</keyword>
<organism evidence="2 3">
    <name type="scientific">Planomonospora sphaerica</name>
    <dbReference type="NCBI Taxonomy" id="161355"/>
    <lineage>
        <taxon>Bacteria</taxon>
        <taxon>Bacillati</taxon>
        <taxon>Actinomycetota</taxon>
        <taxon>Actinomycetes</taxon>
        <taxon>Streptosporangiales</taxon>
        <taxon>Streptosporangiaceae</taxon>
        <taxon>Planomonospora</taxon>
    </lineage>
</organism>
<evidence type="ECO:0000256" key="1">
    <source>
        <dbReference type="SAM" id="MobiDB-lite"/>
    </source>
</evidence>
<feature type="region of interest" description="Disordered" evidence="1">
    <location>
        <begin position="72"/>
        <end position="375"/>
    </location>
</feature>
<proteinExistence type="predicted"/>
<protein>
    <submittedName>
        <fullName evidence="2">Peptidase</fullName>
    </submittedName>
</protein>
<feature type="compositionally biased region" description="Gly residues" evidence="1">
    <location>
        <begin position="324"/>
        <end position="352"/>
    </location>
</feature>
<feature type="compositionally biased region" description="Basic and acidic residues" evidence="1">
    <location>
        <begin position="225"/>
        <end position="254"/>
    </location>
</feature>
<feature type="compositionally biased region" description="Basic and acidic residues" evidence="1">
    <location>
        <begin position="356"/>
        <end position="366"/>
    </location>
</feature>
<dbReference type="OrthoDB" id="3515857at2"/>
<feature type="compositionally biased region" description="Basic and acidic residues" evidence="1">
    <location>
        <begin position="290"/>
        <end position="309"/>
    </location>
</feature>